<evidence type="ECO:0000313" key="3">
    <source>
        <dbReference type="Proteomes" id="UP000030745"/>
    </source>
</evidence>
<evidence type="ECO:0000256" key="1">
    <source>
        <dbReference type="SAM" id="Coils"/>
    </source>
</evidence>
<organism evidence="2 3">
    <name type="scientific">Saprolegnia parasitica (strain CBS 223.65)</name>
    <dbReference type="NCBI Taxonomy" id="695850"/>
    <lineage>
        <taxon>Eukaryota</taxon>
        <taxon>Sar</taxon>
        <taxon>Stramenopiles</taxon>
        <taxon>Oomycota</taxon>
        <taxon>Saprolegniomycetes</taxon>
        <taxon>Saprolegniales</taxon>
        <taxon>Saprolegniaceae</taxon>
        <taxon>Saprolegnia</taxon>
    </lineage>
</organism>
<protein>
    <submittedName>
        <fullName evidence="2">Uncharacterized protein</fullName>
    </submittedName>
</protein>
<sequence length="158" mass="17690">MGIKIRNDTQHDVLVLIFTYIPVPHPSLFYRKTLLISAGDRINSPLHKHVEKTLSKTNATRLFFAPIGGEIVATIGSMAHTVADSILDNLIHEIIEAAVDHVMEKMENADENLEKLQEKVVRDACAGSRPTFTTTMTKRKMKKGNRIDFDGAGMAWFD</sequence>
<feature type="coiled-coil region" evidence="1">
    <location>
        <begin position="99"/>
        <end position="126"/>
    </location>
</feature>
<dbReference type="Proteomes" id="UP000030745">
    <property type="component" value="Unassembled WGS sequence"/>
</dbReference>
<dbReference type="VEuPathDB" id="FungiDB:SPRG_12204"/>
<dbReference type="EMBL" id="KK583263">
    <property type="protein sequence ID" value="KDO22777.1"/>
    <property type="molecule type" value="Genomic_DNA"/>
</dbReference>
<accession>A0A067C7K3</accession>
<reference evidence="2 3" key="1">
    <citation type="journal article" date="2013" name="PLoS Genet.">
        <title>Distinctive expansion of potential virulence genes in the genome of the oomycete fish pathogen Saprolegnia parasitica.</title>
        <authorList>
            <person name="Jiang R.H."/>
            <person name="de Bruijn I."/>
            <person name="Haas B.J."/>
            <person name="Belmonte R."/>
            <person name="Lobach L."/>
            <person name="Christie J."/>
            <person name="van den Ackerveken G."/>
            <person name="Bottin A."/>
            <person name="Bulone V."/>
            <person name="Diaz-Moreno S.M."/>
            <person name="Dumas B."/>
            <person name="Fan L."/>
            <person name="Gaulin E."/>
            <person name="Govers F."/>
            <person name="Grenville-Briggs L.J."/>
            <person name="Horner N.R."/>
            <person name="Levin J.Z."/>
            <person name="Mammella M."/>
            <person name="Meijer H.J."/>
            <person name="Morris P."/>
            <person name="Nusbaum C."/>
            <person name="Oome S."/>
            <person name="Phillips A.J."/>
            <person name="van Rooyen D."/>
            <person name="Rzeszutek E."/>
            <person name="Saraiva M."/>
            <person name="Secombes C.J."/>
            <person name="Seidl M.F."/>
            <person name="Snel B."/>
            <person name="Stassen J.H."/>
            <person name="Sykes S."/>
            <person name="Tripathy S."/>
            <person name="van den Berg H."/>
            <person name="Vega-Arreguin J.C."/>
            <person name="Wawra S."/>
            <person name="Young S.K."/>
            <person name="Zeng Q."/>
            <person name="Dieguez-Uribeondo J."/>
            <person name="Russ C."/>
            <person name="Tyler B.M."/>
            <person name="van West P."/>
        </authorList>
    </citation>
    <scope>NUCLEOTIDE SEQUENCE [LARGE SCALE GENOMIC DNA]</scope>
    <source>
        <strain evidence="2 3">CBS 223.65</strain>
    </source>
</reference>
<dbReference type="RefSeq" id="XP_012206561.1">
    <property type="nucleotide sequence ID" value="XM_012351171.1"/>
</dbReference>
<dbReference type="GeneID" id="24134185"/>
<evidence type="ECO:0000313" key="2">
    <source>
        <dbReference type="EMBL" id="KDO22777.1"/>
    </source>
</evidence>
<dbReference type="KEGG" id="spar:SPRG_12204"/>
<proteinExistence type="predicted"/>
<name>A0A067C7K3_SAPPC</name>
<dbReference type="AlphaFoldDB" id="A0A067C7K3"/>
<keyword evidence="3" id="KW-1185">Reference proteome</keyword>
<keyword evidence="1" id="KW-0175">Coiled coil</keyword>
<gene>
    <name evidence="2" type="ORF">SPRG_12204</name>
</gene>